<keyword evidence="3" id="KW-1185">Reference proteome</keyword>
<reference evidence="2" key="1">
    <citation type="submission" date="2021-01" db="EMBL/GenBank/DDBJ databases">
        <title>Whole genome shotgun sequence of Virgisporangium aurantiacum NBRC 16421.</title>
        <authorList>
            <person name="Komaki H."/>
            <person name="Tamura T."/>
        </authorList>
    </citation>
    <scope>NUCLEOTIDE SEQUENCE</scope>
    <source>
        <strain evidence="2">NBRC 16421</strain>
    </source>
</reference>
<dbReference type="AlphaFoldDB" id="A0A8J3ZFV6"/>
<name>A0A8J3ZFV6_9ACTN</name>
<feature type="region of interest" description="Disordered" evidence="1">
    <location>
        <begin position="1"/>
        <end position="48"/>
    </location>
</feature>
<feature type="compositionally biased region" description="Polar residues" evidence="1">
    <location>
        <begin position="1"/>
        <end position="11"/>
    </location>
</feature>
<proteinExistence type="predicted"/>
<comment type="caution">
    <text evidence="2">The sequence shown here is derived from an EMBL/GenBank/DDBJ whole genome shotgun (WGS) entry which is preliminary data.</text>
</comment>
<evidence type="ECO:0000256" key="1">
    <source>
        <dbReference type="SAM" id="MobiDB-lite"/>
    </source>
</evidence>
<dbReference type="Proteomes" id="UP000612585">
    <property type="component" value="Unassembled WGS sequence"/>
</dbReference>
<evidence type="ECO:0000313" key="3">
    <source>
        <dbReference type="Proteomes" id="UP000612585"/>
    </source>
</evidence>
<dbReference type="EMBL" id="BOPG01000088">
    <property type="protein sequence ID" value="GIJ63121.1"/>
    <property type="molecule type" value="Genomic_DNA"/>
</dbReference>
<organism evidence="2 3">
    <name type="scientific">Virgisporangium aurantiacum</name>
    <dbReference type="NCBI Taxonomy" id="175570"/>
    <lineage>
        <taxon>Bacteria</taxon>
        <taxon>Bacillati</taxon>
        <taxon>Actinomycetota</taxon>
        <taxon>Actinomycetes</taxon>
        <taxon>Micromonosporales</taxon>
        <taxon>Micromonosporaceae</taxon>
        <taxon>Virgisporangium</taxon>
    </lineage>
</organism>
<evidence type="ECO:0000313" key="2">
    <source>
        <dbReference type="EMBL" id="GIJ63121.1"/>
    </source>
</evidence>
<gene>
    <name evidence="2" type="ORF">Vau01_106370</name>
</gene>
<accession>A0A8J3ZFV6</accession>
<feature type="compositionally biased region" description="Low complexity" evidence="1">
    <location>
        <begin position="24"/>
        <end position="48"/>
    </location>
</feature>
<protein>
    <submittedName>
        <fullName evidence="2">Uncharacterized protein</fullName>
    </submittedName>
</protein>
<sequence length="96" mass="8896">MTASSAETGSYSADPGPAGGVAGPVGVPRVEAAAGDPGVGDAAVGDPAVNDPAVNDPAVGDTVLVVMALVAPGAAGVRSAEFGGVARARAGLVDTV</sequence>